<dbReference type="InterPro" id="IPR050952">
    <property type="entry name" value="TRIM-NHL_E3_ligases"/>
</dbReference>
<feature type="repeat" description="NHL" evidence="2">
    <location>
        <begin position="281"/>
        <end position="318"/>
    </location>
</feature>
<dbReference type="PANTHER" id="PTHR24104:SF25">
    <property type="entry name" value="PROTEIN LIN-41"/>
    <property type="match status" value="1"/>
</dbReference>
<dbReference type="GO" id="GO:0008270">
    <property type="term" value="F:zinc ion binding"/>
    <property type="evidence" value="ECO:0007669"/>
    <property type="project" value="UniProtKB-KW"/>
</dbReference>
<dbReference type="InterPro" id="IPR001258">
    <property type="entry name" value="NHL_repeat"/>
</dbReference>
<evidence type="ECO:0000256" key="2">
    <source>
        <dbReference type="PROSITE-ProRule" id="PRU00504"/>
    </source>
</evidence>
<dbReference type="Pfam" id="PF17170">
    <property type="entry name" value="DUF5128"/>
    <property type="match status" value="1"/>
</dbReference>
<dbReference type="SUPFAM" id="SSF101898">
    <property type="entry name" value="NHL repeat"/>
    <property type="match status" value="1"/>
</dbReference>
<feature type="repeat" description="NHL" evidence="2">
    <location>
        <begin position="198"/>
        <end position="228"/>
    </location>
</feature>
<feature type="repeat" description="NHL" evidence="2">
    <location>
        <begin position="93"/>
        <end position="136"/>
    </location>
</feature>
<dbReference type="EMBL" id="PGVE01000043">
    <property type="protein sequence ID" value="PLS04346.1"/>
    <property type="molecule type" value="Genomic_DNA"/>
</dbReference>
<evidence type="ECO:0000313" key="4">
    <source>
        <dbReference type="EMBL" id="PLS04346.1"/>
    </source>
</evidence>
<dbReference type="CDD" id="cd14963">
    <property type="entry name" value="NHL_like_5"/>
    <property type="match status" value="1"/>
</dbReference>
<dbReference type="OrthoDB" id="9799230at2"/>
<keyword evidence="5" id="KW-1185">Reference proteome</keyword>
<comment type="caution">
    <text evidence="4">The sequence shown here is derived from an EMBL/GenBank/DDBJ whole genome shotgun (WGS) entry which is preliminary data.</text>
</comment>
<dbReference type="PROSITE" id="PS51125">
    <property type="entry name" value="NHL"/>
    <property type="match status" value="3"/>
</dbReference>
<evidence type="ECO:0000256" key="1">
    <source>
        <dbReference type="ARBA" id="ARBA00022737"/>
    </source>
</evidence>
<protein>
    <submittedName>
        <fullName evidence="4">6-bladed beta-propeller</fullName>
    </submittedName>
</protein>
<gene>
    <name evidence="4" type="ORF">CVD27_11920</name>
</gene>
<sequence length="322" mass="35726">MKKKTTYKWMGAIVVFSIALFAVIYFFHLQDDAIKVASDVKPGGPPTLSYYIQGDLDNPLEKPMDVTKVGQYVYVTDTNHKQVQAFDTSGTPIFKFGKEGTNKGQFQFPYGIAGDKDGNIYVADLYNAKISIFTSKGQFIKYFEVANKADVLKGPGGLRIYNNKLYVTDIPKNKVLVFDLKGKKLLEIATATGKDDFLNSPNAVAIDNDKNIYVSDTGNQRLVMYDKKGNFKRIINGSTDGKGSSKFVNPRGIGVEENGTLLLVDNMTHYVYGFDKNGKQVFQYGGIGSDKGQFYLPNGLFIDDKGEVLITDTVNARVGLYY</sequence>
<keyword evidence="3" id="KW-1133">Transmembrane helix</keyword>
<evidence type="ECO:0000256" key="3">
    <source>
        <dbReference type="SAM" id="Phobius"/>
    </source>
</evidence>
<keyword evidence="3" id="KW-0472">Membrane</keyword>
<name>A0A2N5HFP4_9BACI</name>
<proteinExistence type="predicted"/>
<keyword evidence="3" id="KW-0812">Transmembrane</keyword>
<organism evidence="4 5">
    <name type="scientific">Neobacillus cucumis</name>
    <dbReference type="NCBI Taxonomy" id="1740721"/>
    <lineage>
        <taxon>Bacteria</taxon>
        <taxon>Bacillati</taxon>
        <taxon>Bacillota</taxon>
        <taxon>Bacilli</taxon>
        <taxon>Bacillales</taxon>
        <taxon>Bacillaceae</taxon>
        <taxon>Neobacillus</taxon>
    </lineage>
</organism>
<keyword evidence="1" id="KW-0677">Repeat</keyword>
<feature type="transmembrane region" description="Helical" evidence="3">
    <location>
        <begin position="7"/>
        <end position="27"/>
    </location>
</feature>
<dbReference type="AlphaFoldDB" id="A0A2N5HFP4"/>
<dbReference type="Proteomes" id="UP000234950">
    <property type="component" value="Unassembled WGS sequence"/>
</dbReference>
<dbReference type="InterPro" id="IPR011042">
    <property type="entry name" value="6-blade_b-propeller_TolB-like"/>
</dbReference>
<dbReference type="Gene3D" id="2.120.10.30">
    <property type="entry name" value="TolB, C-terminal domain"/>
    <property type="match status" value="2"/>
</dbReference>
<reference evidence="4 5" key="1">
    <citation type="submission" date="2017-11" db="EMBL/GenBank/DDBJ databases">
        <title>Comparitive Functional Genomics of Dry Heat Resistant strains isolated from the Viking Spacecraft.</title>
        <authorList>
            <person name="Seuylemezian A."/>
            <person name="Cooper K."/>
            <person name="Vaishampayan P."/>
        </authorList>
    </citation>
    <scope>NUCLEOTIDE SEQUENCE [LARGE SCALE GENOMIC DNA]</scope>
    <source>
        <strain evidence="4 5">V32-6</strain>
    </source>
</reference>
<accession>A0A2N5HFP4</accession>
<dbReference type="RefSeq" id="WP_101648130.1">
    <property type="nucleotide sequence ID" value="NZ_PGVE01000043.1"/>
</dbReference>
<evidence type="ECO:0000313" key="5">
    <source>
        <dbReference type="Proteomes" id="UP000234950"/>
    </source>
</evidence>
<dbReference type="PANTHER" id="PTHR24104">
    <property type="entry name" value="E3 UBIQUITIN-PROTEIN LIGASE NHLRC1-RELATED"/>
    <property type="match status" value="1"/>
</dbReference>